<dbReference type="PROSITE" id="PS50012">
    <property type="entry name" value="RCC1_3"/>
    <property type="match status" value="5"/>
</dbReference>
<protein>
    <submittedName>
        <fullName evidence="3">Unannotated protein</fullName>
    </submittedName>
</protein>
<dbReference type="Gene3D" id="2.130.10.30">
    <property type="entry name" value="Regulator of chromosome condensation 1/beta-lactamase-inhibitor protein II"/>
    <property type="match status" value="2"/>
</dbReference>
<dbReference type="Pfam" id="PF25390">
    <property type="entry name" value="WD40_RLD"/>
    <property type="match status" value="1"/>
</dbReference>
<dbReference type="EMBL" id="CAEZYU010000056">
    <property type="protein sequence ID" value="CAB4744775.1"/>
    <property type="molecule type" value="Genomic_DNA"/>
</dbReference>
<dbReference type="PRINTS" id="PR00633">
    <property type="entry name" value="RCCNDNSATION"/>
</dbReference>
<sequence>MRRVSGVRGVGVFAVLASVSAVLGSVVATPVVGASVVTAPVSASVVAPVVGGLGYVPLAEPCRVVDTRVAGGVLAAGGSRGFQVAGSGANFVAQGGTSGGCGIPDGVGAAEISVTVVAPVGNGYLRVGPNDGSDPAATFLAYNSGVGITNTGTVPLDATNPLDLFVKNFVGDTQVVIDVQGYYTAGTGVGYVPLAAPCRVVDTRVVGGALAAGGSRAFQVAGSGVNFVAQGGTDDGCGIPAGVTAAEVTVTAISPSGSGYLRVAPNDGSNPTATFLAYSSGIGIANTGTVTMSAAGDSKDLLVRNFVGATQLVIDVQGYFPASGGTRYQTVTPCRVVDTRNTGGVLASGVARGFQVGGTRVGFRAQGATNPVGCGVPQRTAAVEASLTAVAPVANGYARVFPAGATPPNATFLAYSTGRNITNTGTIGLSLSGLNDLNLKNFASSTQYVLDVLGYFEPPVAFPLSAEQTSAGGEHNCQLRSIGTAQCWGDNTYGQLGDGTLINKSTPVDVTGLTDAVQIAAGASHSCALLADGTTKCWGHNLFGELGNGTTTASLLPVAVTGLVGAVQIAAGRYHSCALLADGTAKCWAHNVFGELGSGTTTDSLVPVVVTALVGAVQITAGDYHSCSLLADGTEKCWGHNFRGQLGKYTPFDSLVPLVVTGVAGAIQIAAGTALSCALLADGTAKCWGYNFYGQLGDGTTTNDFVPVVVSGLAGAVQITAGDYHSCALLAGGSEKCWGYNYSGQLGEGTITNSSVPVAVLNRP</sequence>
<evidence type="ECO:0000313" key="3">
    <source>
        <dbReference type="EMBL" id="CAB4744775.1"/>
    </source>
</evidence>
<evidence type="ECO:0000256" key="1">
    <source>
        <dbReference type="ARBA" id="ARBA00022737"/>
    </source>
</evidence>
<gene>
    <name evidence="3" type="ORF">UFOPK2766_01295</name>
</gene>
<reference evidence="3" key="1">
    <citation type="submission" date="2020-05" db="EMBL/GenBank/DDBJ databases">
        <authorList>
            <person name="Chiriac C."/>
            <person name="Salcher M."/>
            <person name="Ghai R."/>
            <person name="Kavagutti S V."/>
        </authorList>
    </citation>
    <scope>NUCLEOTIDE SEQUENCE</scope>
</reference>
<dbReference type="AlphaFoldDB" id="A0A6J6TD56"/>
<dbReference type="SUPFAM" id="SSF50985">
    <property type="entry name" value="RCC1/BLIP-II"/>
    <property type="match status" value="1"/>
</dbReference>
<dbReference type="InterPro" id="IPR058923">
    <property type="entry name" value="RCC1-like_dom"/>
</dbReference>
<accession>A0A6J6TD56</accession>
<dbReference type="InterPro" id="IPR009091">
    <property type="entry name" value="RCC1/BLIP-II"/>
</dbReference>
<dbReference type="PANTHER" id="PTHR22870">
    <property type="entry name" value="REGULATOR OF CHROMOSOME CONDENSATION"/>
    <property type="match status" value="1"/>
</dbReference>
<proteinExistence type="predicted"/>
<feature type="domain" description="RCC1-like" evidence="2">
    <location>
        <begin position="466"/>
        <end position="759"/>
    </location>
</feature>
<organism evidence="3">
    <name type="scientific">freshwater metagenome</name>
    <dbReference type="NCBI Taxonomy" id="449393"/>
    <lineage>
        <taxon>unclassified sequences</taxon>
        <taxon>metagenomes</taxon>
        <taxon>ecological metagenomes</taxon>
    </lineage>
</organism>
<dbReference type="InterPro" id="IPR000408">
    <property type="entry name" value="Reg_chr_condens"/>
</dbReference>
<dbReference type="InterPro" id="IPR051210">
    <property type="entry name" value="Ub_ligase/GEF_domain"/>
</dbReference>
<name>A0A6J6TD56_9ZZZZ</name>
<keyword evidence="1" id="KW-0677">Repeat</keyword>
<dbReference type="PANTHER" id="PTHR22870:SF408">
    <property type="entry name" value="OS09G0560450 PROTEIN"/>
    <property type="match status" value="1"/>
</dbReference>
<evidence type="ECO:0000259" key="2">
    <source>
        <dbReference type="Pfam" id="PF25390"/>
    </source>
</evidence>